<keyword evidence="9 10" id="KW-0456">Lyase</keyword>
<proteinExistence type="inferred from homology"/>
<feature type="binding site" evidence="10">
    <location>
        <position position="432"/>
    </location>
    <ligand>
        <name>substrate</name>
    </ligand>
</feature>
<evidence type="ECO:0000256" key="6">
    <source>
        <dbReference type="ARBA" id="ARBA00022977"/>
    </source>
</evidence>
<dbReference type="Gene3D" id="6.10.250.620">
    <property type="match status" value="1"/>
</dbReference>
<dbReference type="SFLD" id="SFLDF00407">
    <property type="entry name" value="phosphomethylpyrimidine_syntha"/>
    <property type="match status" value="1"/>
</dbReference>
<evidence type="ECO:0000256" key="10">
    <source>
        <dbReference type="HAMAP-Rule" id="MF_00089"/>
    </source>
</evidence>
<dbReference type="EC" id="4.1.99.17" evidence="10"/>
<dbReference type="RefSeq" id="WP_405340781.1">
    <property type="nucleotide sequence ID" value="NZ_JBANFI010000007.1"/>
</dbReference>
<evidence type="ECO:0000259" key="11">
    <source>
        <dbReference type="Pfam" id="PF13667"/>
    </source>
</evidence>
<protein>
    <recommendedName>
        <fullName evidence="10">Phosphomethylpyrimidine synthase</fullName>
        <ecNumber evidence="10">4.1.99.17</ecNumber>
    </recommendedName>
    <alternativeName>
        <fullName evidence="10">Hydroxymethylpyrimidine phosphate synthase</fullName>
        <shortName evidence="10">HMP-P synthase</shortName>
        <shortName evidence="10">HMP-phosphate synthase</shortName>
        <shortName evidence="10">HMPP synthase</shortName>
    </alternativeName>
    <alternativeName>
        <fullName evidence="10">Thiamine biosynthesis protein ThiC</fullName>
    </alternativeName>
</protein>
<feature type="binding site" evidence="10">
    <location>
        <position position="436"/>
    </location>
    <ligand>
        <name>Zn(2+)</name>
        <dbReference type="ChEBI" id="CHEBI:29105"/>
    </ligand>
</feature>
<evidence type="ECO:0000256" key="5">
    <source>
        <dbReference type="ARBA" id="ARBA00022833"/>
    </source>
</evidence>
<evidence type="ECO:0000256" key="7">
    <source>
        <dbReference type="ARBA" id="ARBA00023004"/>
    </source>
</evidence>
<comment type="subunit">
    <text evidence="10">Homodimer.</text>
</comment>
<feature type="binding site" evidence="10">
    <location>
        <position position="296"/>
    </location>
    <ligand>
        <name>substrate</name>
    </ligand>
</feature>
<dbReference type="InterPro" id="IPR037509">
    <property type="entry name" value="ThiC"/>
</dbReference>
<keyword evidence="4 10" id="KW-0479">Metal-binding</keyword>
<dbReference type="PANTHER" id="PTHR30557">
    <property type="entry name" value="THIAMINE BIOSYNTHESIS PROTEIN THIC"/>
    <property type="match status" value="1"/>
</dbReference>
<feature type="binding site" evidence="10">
    <location>
        <position position="583"/>
    </location>
    <ligand>
        <name>[4Fe-4S] cluster</name>
        <dbReference type="ChEBI" id="CHEBI:49883"/>
        <note>4Fe-4S-S-AdoMet</note>
    </ligand>
</feature>
<comment type="function">
    <text evidence="1 10">Catalyzes the synthesis of the hydroxymethylpyrimidine phosphate (HMP-P) moiety of thiamine from aminoimidazole ribotide (AIR) in a radical S-adenosyl-L-methionine (SAM)-dependent reaction.</text>
</comment>
<dbReference type="GO" id="GO:0070284">
    <property type="term" value="F:phosphomethylpyrimidine synthase activity"/>
    <property type="evidence" value="ECO:0007669"/>
    <property type="project" value="UniProtKB-EC"/>
</dbReference>
<feature type="binding site" evidence="10">
    <location>
        <begin position="393"/>
        <end position="396"/>
    </location>
    <ligand>
        <name>substrate</name>
    </ligand>
</feature>
<keyword evidence="8 10" id="KW-0411">Iron-sulfur</keyword>
<evidence type="ECO:0000256" key="3">
    <source>
        <dbReference type="ARBA" id="ARBA00022691"/>
    </source>
</evidence>
<keyword evidence="7 10" id="KW-0408">Iron</keyword>
<feature type="binding site" evidence="10">
    <location>
        <position position="238"/>
    </location>
    <ligand>
        <name>substrate</name>
    </ligand>
</feature>
<feature type="binding site" evidence="10">
    <location>
        <position position="588"/>
    </location>
    <ligand>
        <name>[4Fe-4S] cluster</name>
        <dbReference type="ChEBI" id="CHEBI:49883"/>
        <note>4Fe-4S-S-AdoMet</note>
    </ligand>
</feature>
<feature type="domain" description="ThiC-associated" evidence="11">
    <location>
        <begin position="26"/>
        <end position="103"/>
    </location>
</feature>
<dbReference type="Pfam" id="PF01964">
    <property type="entry name" value="ThiC_Rad_SAM"/>
    <property type="match status" value="1"/>
</dbReference>
<comment type="pathway">
    <text evidence="10">Cofactor biosynthesis; thiamine diphosphate biosynthesis.</text>
</comment>
<keyword evidence="2 10" id="KW-0004">4Fe-4S</keyword>
<dbReference type="PANTHER" id="PTHR30557:SF1">
    <property type="entry name" value="PHOSPHOMETHYLPYRIMIDINE SYNTHASE, CHLOROPLASTIC"/>
    <property type="match status" value="1"/>
</dbReference>
<dbReference type="InterPro" id="IPR025747">
    <property type="entry name" value="ThiC-associated_dom"/>
</dbReference>
<keyword evidence="6 10" id="KW-0784">Thiamine biosynthesis</keyword>
<gene>
    <name evidence="10 12" type="primary">thiC</name>
    <name evidence="12" type="ORF">V6U78_11275</name>
</gene>
<name>A0ABW8PZB6_9GAMM</name>
<dbReference type="NCBIfam" id="TIGR00190">
    <property type="entry name" value="thiC"/>
    <property type="match status" value="1"/>
</dbReference>
<accession>A0ABW8PZB6</accession>
<evidence type="ECO:0000256" key="8">
    <source>
        <dbReference type="ARBA" id="ARBA00023014"/>
    </source>
</evidence>
<comment type="catalytic activity">
    <reaction evidence="10">
        <text>5-amino-1-(5-phospho-beta-D-ribosyl)imidazole + S-adenosyl-L-methionine = 4-amino-2-methyl-5-(phosphooxymethyl)pyrimidine + CO + 5'-deoxyadenosine + formate + L-methionine + 3 H(+)</text>
        <dbReference type="Rhea" id="RHEA:24840"/>
        <dbReference type="ChEBI" id="CHEBI:15378"/>
        <dbReference type="ChEBI" id="CHEBI:15740"/>
        <dbReference type="ChEBI" id="CHEBI:17245"/>
        <dbReference type="ChEBI" id="CHEBI:17319"/>
        <dbReference type="ChEBI" id="CHEBI:57844"/>
        <dbReference type="ChEBI" id="CHEBI:58354"/>
        <dbReference type="ChEBI" id="CHEBI:59789"/>
        <dbReference type="ChEBI" id="CHEBI:137981"/>
        <dbReference type="EC" id="4.1.99.17"/>
    </reaction>
</comment>
<dbReference type="SFLD" id="SFLDS00113">
    <property type="entry name" value="Radical_SAM_Phosphomethylpyrim"/>
    <property type="match status" value="1"/>
</dbReference>
<feature type="binding site" evidence="10">
    <location>
        <begin position="352"/>
        <end position="354"/>
    </location>
    <ligand>
        <name>substrate</name>
    </ligand>
</feature>
<feature type="binding site" evidence="10">
    <location>
        <position position="332"/>
    </location>
    <ligand>
        <name>substrate</name>
    </ligand>
</feature>
<evidence type="ECO:0000313" key="12">
    <source>
        <dbReference type="EMBL" id="MFK7161617.1"/>
    </source>
</evidence>
<dbReference type="InterPro" id="IPR038521">
    <property type="entry name" value="ThiC/Bza_core_dom"/>
</dbReference>
<feature type="binding site" evidence="10">
    <location>
        <position position="580"/>
    </location>
    <ligand>
        <name>[4Fe-4S] cluster</name>
        <dbReference type="ChEBI" id="CHEBI:49883"/>
        <note>4Fe-4S-S-AdoMet</note>
    </ligand>
</feature>
<keyword evidence="3 10" id="KW-0949">S-adenosyl-L-methionine</keyword>
<reference evidence="12 13" key="1">
    <citation type="submission" date="2024-02" db="EMBL/GenBank/DDBJ databases">
        <title>Marinospirillum sp. MEB 164 isolated from Lonar lake sediment.</title>
        <authorList>
            <person name="Joshi A."/>
            <person name="Thite S."/>
        </authorList>
    </citation>
    <scope>NUCLEOTIDE SEQUENCE [LARGE SCALE GENOMIC DNA]</scope>
    <source>
        <strain evidence="12 13">MEB164</strain>
    </source>
</reference>
<comment type="cofactor">
    <cofactor evidence="10">
        <name>[4Fe-4S] cluster</name>
        <dbReference type="ChEBI" id="CHEBI:49883"/>
    </cofactor>
    <text evidence="10">Binds 1 [4Fe-4S] cluster per subunit. The cluster is coordinated with 3 cysteines and an exchangeable S-adenosyl-L-methionine.</text>
</comment>
<dbReference type="SFLD" id="SFLDG01114">
    <property type="entry name" value="phosphomethylpyrimidine_syntha"/>
    <property type="match status" value="1"/>
</dbReference>
<organism evidence="12 13">
    <name type="scientific">Marinospirillum alkalitolerans</name>
    <dbReference type="NCBI Taxonomy" id="3123374"/>
    <lineage>
        <taxon>Bacteria</taxon>
        <taxon>Pseudomonadati</taxon>
        <taxon>Pseudomonadota</taxon>
        <taxon>Gammaproteobacteria</taxon>
        <taxon>Oceanospirillales</taxon>
        <taxon>Oceanospirillaceae</taxon>
        <taxon>Marinospirillum</taxon>
    </lineage>
</organism>
<dbReference type="EMBL" id="JBANFI010000007">
    <property type="protein sequence ID" value="MFK7161617.1"/>
    <property type="molecule type" value="Genomic_DNA"/>
</dbReference>
<dbReference type="NCBIfam" id="NF009895">
    <property type="entry name" value="PRK13352.1"/>
    <property type="match status" value="1"/>
</dbReference>
<dbReference type="Proteomes" id="UP001621714">
    <property type="component" value="Unassembled WGS sequence"/>
</dbReference>
<dbReference type="InterPro" id="IPR002817">
    <property type="entry name" value="ThiC/BzaA/B"/>
</dbReference>
<evidence type="ECO:0000256" key="9">
    <source>
        <dbReference type="ARBA" id="ARBA00023239"/>
    </source>
</evidence>
<keyword evidence="13" id="KW-1185">Reference proteome</keyword>
<feature type="binding site" evidence="10">
    <location>
        <position position="459"/>
    </location>
    <ligand>
        <name>substrate</name>
    </ligand>
</feature>
<dbReference type="NCBIfam" id="NF006763">
    <property type="entry name" value="PRK09284.1"/>
    <property type="match status" value="1"/>
</dbReference>
<dbReference type="Gene3D" id="3.20.20.540">
    <property type="entry name" value="Radical SAM ThiC family, central domain"/>
    <property type="match status" value="1"/>
</dbReference>
<feature type="binding site" evidence="10">
    <location>
        <position position="500"/>
    </location>
    <ligand>
        <name>Zn(2+)</name>
        <dbReference type="ChEBI" id="CHEBI:29105"/>
    </ligand>
</feature>
<sequence length="633" mass="70600">MNKPETSFSSQFLREKAQVDAASVQPLPHSRKVYLEGSRPDLRVPMRAISQADTPAEFGVEQNPDLLVYDTSGPYTDPNASIDIRKGLHALRATWIEERGDTELLDGPTSEFGRRREADPTLEPLRFDLKRKPRRALPGKNVTQLHYARQGIITPEMEFIAIRENQKRQQLGSKAVEAILQHQHAGQSFGAAIPQEITPEFVRDEVARGRAIIPCNINHPETEPMIIGRNFLVKINGNIGNSALGSSIEEEVAKMTWGIRWGSDTIMDLSTGKHIHETREWIIRNCPVPVGTVPIYQALEKVNGVAENLTWEIFRDTLIEQAEQGVDYFTIHAGVLLRYVPLTAKRVTGIVSRGGSIMAKWCLAHHQENFLYTHFEDICEICKQYDVAFSLGDGLRPGSIADANDAAQFGELETLGELTRIAWQHDVQVMIEGPGHVPMHLIKENMDKQLECCDEAPFYTLGPLTTDIAPGYDHITSGIGAAMIGWYGCAMLCYVTPKEHLGLPNKDDVKTGIITYKIAAHAADLAKGHPAAQRRDNALSKARFEFRWEDQFNLGLDPDTARSFHDETLPKDSAKVAHFCSMCGPKFCSMKISQEVRDLDEAQVAAINAQAEQGMQQKSQEFKEKGAALYHKA</sequence>
<comment type="similarity">
    <text evidence="10">Belongs to the ThiC family.</text>
</comment>
<dbReference type="HAMAP" id="MF_00089">
    <property type="entry name" value="ThiC"/>
    <property type="match status" value="1"/>
</dbReference>
<evidence type="ECO:0000256" key="1">
    <source>
        <dbReference type="ARBA" id="ARBA00003175"/>
    </source>
</evidence>
<evidence type="ECO:0000313" key="13">
    <source>
        <dbReference type="Proteomes" id="UP001621714"/>
    </source>
</evidence>
<evidence type="ECO:0000256" key="4">
    <source>
        <dbReference type="ARBA" id="ARBA00022723"/>
    </source>
</evidence>
<keyword evidence="5 10" id="KW-0862">Zinc</keyword>
<dbReference type="Pfam" id="PF13667">
    <property type="entry name" value="ThiC-associated"/>
    <property type="match status" value="1"/>
</dbReference>
<evidence type="ECO:0000256" key="2">
    <source>
        <dbReference type="ARBA" id="ARBA00022485"/>
    </source>
</evidence>
<feature type="binding site" evidence="10">
    <location>
        <position position="267"/>
    </location>
    <ligand>
        <name>substrate</name>
    </ligand>
</feature>
<comment type="caution">
    <text evidence="12">The sequence shown here is derived from an EMBL/GenBank/DDBJ whole genome shotgun (WGS) entry which is preliminary data.</text>
</comment>